<dbReference type="InterPro" id="IPR050321">
    <property type="entry name" value="Glycosyltr_2/OpgH_subfam"/>
</dbReference>
<keyword evidence="5 7" id="KW-1133">Transmembrane helix</keyword>
<accession>A0A1E5SZJ6</accession>
<dbReference type="GO" id="GO:0016020">
    <property type="term" value="C:membrane"/>
    <property type="evidence" value="ECO:0007669"/>
    <property type="project" value="UniProtKB-SubCell"/>
</dbReference>
<protein>
    <recommendedName>
        <fullName evidence="10">Glycosyltransferase 2-like domain-containing protein</fullName>
    </recommendedName>
</protein>
<dbReference type="PANTHER" id="PTHR43867:SF2">
    <property type="entry name" value="CELLULOSE SYNTHASE CATALYTIC SUBUNIT A [UDP-FORMING]"/>
    <property type="match status" value="1"/>
</dbReference>
<dbReference type="Gene3D" id="3.90.550.10">
    <property type="entry name" value="Spore Coat Polysaccharide Biosynthesis Protein SpsA, Chain A"/>
    <property type="match status" value="1"/>
</dbReference>
<feature type="transmembrane region" description="Helical" evidence="7">
    <location>
        <begin position="299"/>
        <end position="320"/>
    </location>
</feature>
<keyword evidence="9" id="KW-1185">Reference proteome</keyword>
<evidence type="ECO:0000256" key="4">
    <source>
        <dbReference type="ARBA" id="ARBA00022692"/>
    </source>
</evidence>
<comment type="subcellular location">
    <subcellularLocation>
        <location evidence="1">Membrane</location>
        <topology evidence="1">Multi-pass membrane protein</topology>
    </subcellularLocation>
</comment>
<dbReference type="Pfam" id="PF13641">
    <property type="entry name" value="Glyco_tranf_2_3"/>
    <property type="match status" value="1"/>
</dbReference>
<feature type="transmembrane region" description="Helical" evidence="7">
    <location>
        <begin position="326"/>
        <end position="345"/>
    </location>
</feature>
<dbReference type="PANTHER" id="PTHR43867">
    <property type="entry name" value="CELLULOSE SYNTHASE CATALYTIC SUBUNIT A [UDP-FORMING]"/>
    <property type="match status" value="1"/>
</dbReference>
<proteinExistence type="predicted"/>
<feature type="transmembrane region" description="Helical" evidence="7">
    <location>
        <begin position="6"/>
        <end position="29"/>
    </location>
</feature>
<evidence type="ECO:0000256" key="1">
    <source>
        <dbReference type="ARBA" id="ARBA00004141"/>
    </source>
</evidence>
<organism evidence="8 9">
    <name type="scientific">Roseivirga misakiensis</name>
    <dbReference type="NCBI Taxonomy" id="1563681"/>
    <lineage>
        <taxon>Bacteria</taxon>
        <taxon>Pseudomonadati</taxon>
        <taxon>Bacteroidota</taxon>
        <taxon>Cytophagia</taxon>
        <taxon>Cytophagales</taxon>
        <taxon>Roseivirgaceae</taxon>
        <taxon>Roseivirga</taxon>
    </lineage>
</organism>
<dbReference type="EMBL" id="MDGQ01000005">
    <property type="protein sequence ID" value="OEK04550.1"/>
    <property type="molecule type" value="Genomic_DNA"/>
</dbReference>
<dbReference type="RefSeq" id="WP_069836055.1">
    <property type="nucleotide sequence ID" value="NZ_MDGQ01000005.1"/>
</dbReference>
<evidence type="ECO:0008006" key="10">
    <source>
        <dbReference type="Google" id="ProtNLM"/>
    </source>
</evidence>
<evidence type="ECO:0000256" key="6">
    <source>
        <dbReference type="ARBA" id="ARBA00023136"/>
    </source>
</evidence>
<evidence type="ECO:0000256" key="3">
    <source>
        <dbReference type="ARBA" id="ARBA00022679"/>
    </source>
</evidence>
<evidence type="ECO:0000313" key="8">
    <source>
        <dbReference type="EMBL" id="OEK04550.1"/>
    </source>
</evidence>
<sequence length="392" mass="43382">MSTITFIIATVIIAYLSASGCYHLLLAVASKRKAKPICKFDGRKRKMLVLVPAYQEDSVIIRSTKRNMNLRYKYPKTHFDYVVISDGLKESTNDKLSALGAEVLKVNFEKSTKVKSLQAAIAKYENAYEGVIILDADNVVNMNLLFKASHYLSCGFDAIQGLRAAANAQTSVALMDGLSEAANTEMLCKGANRLGFSSKLSGSGMVFDYHLFKSLIFQLEAIGGFDKELELALTKQGVHIKYAQDIIVFDEKVSNTQAFAKQRGRWLQAQYSFFFKSLKSALLSLSQGNMDHFHKVMQLALPPRVLAPMLLFCAIAYAILINSLALTTLSIFGLSATLTSYLMVLPSQELAKNTITILRSIPKLTWGAIRAIGFMKASKTQFLHTQHKLVSS</sequence>
<dbReference type="SUPFAM" id="SSF53448">
    <property type="entry name" value="Nucleotide-diphospho-sugar transferases"/>
    <property type="match status" value="1"/>
</dbReference>
<dbReference type="InterPro" id="IPR029044">
    <property type="entry name" value="Nucleotide-diphossugar_trans"/>
</dbReference>
<evidence type="ECO:0000313" key="9">
    <source>
        <dbReference type="Proteomes" id="UP000095552"/>
    </source>
</evidence>
<keyword evidence="2" id="KW-0328">Glycosyltransferase</keyword>
<evidence type="ECO:0000256" key="5">
    <source>
        <dbReference type="ARBA" id="ARBA00022989"/>
    </source>
</evidence>
<keyword evidence="6 7" id="KW-0472">Membrane</keyword>
<evidence type="ECO:0000256" key="2">
    <source>
        <dbReference type="ARBA" id="ARBA00022676"/>
    </source>
</evidence>
<dbReference type="AlphaFoldDB" id="A0A1E5SZJ6"/>
<gene>
    <name evidence="8" type="ORF">BFP71_13875</name>
</gene>
<name>A0A1E5SZJ6_9BACT</name>
<dbReference type="Proteomes" id="UP000095552">
    <property type="component" value="Unassembled WGS sequence"/>
</dbReference>
<evidence type="ECO:0000256" key="7">
    <source>
        <dbReference type="SAM" id="Phobius"/>
    </source>
</evidence>
<comment type="caution">
    <text evidence="8">The sequence shown here is derived from an EMBL/GenBank/DDBJ whole genome shotgun (WGS) entry which is preliminary data.</text>
</comment>
<dbReference type="GO" id="GO:0016757">
    <property type="term" value="F:glycosyltransferase activity"/>
    <property type="evidence" value="ECO:0007669"/>
    <property type="project" value="UniProtKB-KW"/>
</dbReference>
<dbReference type="OrthoDB" id="1523666at2"/>
<keyword evidence="3" id="KW-0808">Transferase</keyword>
<keyword evidence="4 7" id="KW-0812">Transmembrane</keyword>
<dbReference type="STRING" id="1563681.BFP71_13875"/>
<reference evidence="8 9" key="1">
    <citation type="submission" date="2016-08" db="EMBL/GenBank/DDBJ databases">
        <title>Draft genome of Fabibacter sp. strain SK-8.</title>
        <authorList>
            <person name="Wong S.-K."/>
            <person name="Hamasaki K."/>
            <person name="Yoshizawa S."/>
        </authorList>
    </citation>
    <scope>NUCLEOTIDE SEQUENCE [LARGE SCALE GENOMIC DNA]</scope>
    <source>
        <strain evidence="8 9">SK-8</strain>
    </source>
</reference>